<accession>A0ABM7Y8E8</accession>
<dbReference type="EMBL" id="AP025637">
    <property type="protein sequence ID" value="BDG74310.1"/>
    <property type="molecule type" value="Genomic_DNA"/>
</dbReference>
<organism evidence="2 3">
    <name type="scientific">Roseomonas fluvialis</name>
    <dbReference type="NCBI Taxonomy" id="1750527"/>
    <lineage>
        <taxon>Bacteria</taxon>
        <taxon>Pseudomonadati</taxon>
        <taxon>Pseudomonadota</taxon>
        <taxon>Alphaproteobacteria</taxon>
        <taxon>Acetobacterales</taxon>
        <taxon>Roseomonadaceae</taxon>
        <taxon>Roseomonas</taxon>
    </lineage>
</organism>
<dbReference type="Proteomes" id="UP000831327">
    <property type="component" value="Chromosome"/>
</dbReference>
<evidence type="ECO:0000313" key="2">
    <source>
        <dbReference type="EMBL" id="BDG74310.1"/>
    </source>
</evidence>
<feature type="region of interest" description="Disordered" evidence="1">
    <location>
        <begin position="1"/>
        <end position="43"/>
    </location>
</feature>
<sequence length="106" mass="12079">MPPHPPERRSLPCGHRILPDRQRGDGNHQRQLRPQMQREGGARIGIEVRLETAPVQTFFDRAARREFSLFMIGFGVYLLVPPRAAQRPCHDTQTERHAPCCAADIS</sequence>
<feature type="compositionally biased region" description="Basic and acidic residues" evidence="1">
    <location>
        <begin position="17"/>
        <end position="28"/>
    </location>
</feature>
<evidence type="ECO:0000256" key="1">
    <source>
        <dbReference type="SAM" id="MobiDB-lite"/>
    </source>
</evidence>
<gene>
    <name evidence="2" type="ORF">Rmf_42390</name>
</gene>
<keyword evidence="3" id="KW-1185">Reference proteome</keyword>
<name>A0ABM7Y8E8_9PROT</name>
<evidence type="ECO:0000313" key="3">
    <source>
        <dbReference type="Proteomes" id="UP000831327"/>
    </source>
</evidence>
<protein>
    <submittedName>
        <fullName evidence="2">Uncharacterized protein</fullName>
    </submittedName>
</protein>
<reference evidence="2 3" key="1">
    <citation type="journal article" date="2016" name="Microbes Environ.">
        <title>Phylogenetically diverse aerobic anoxygenic phototrophic bacteria isolated from epilithic biofilms in Tama river, Japan.</title>
        <authorList>
            <person name="Hirose S."/>
            <person name="Matsuura K."/>
            <person name="Haruta S."/>
        </authorList>
    </citation>
    <scope>NUCLEOTIDE SEQUENCE [LARGE SCALE GENOMIC DNA]</scope>
    <source>
        <strain evidence="2 3">S08</strain>
    </source>
</reference>
<proteinExistence type="predicted"/>
<feature type="compositionally biased region" description="Basic and acidic residues" evidence="1">
    <location>
        <begin position="1"/>
        <end position="10"/>
    </location>
</feature>